<evidence type="ECO:0000256" key="15">
    <source>
        <dbReference type="SAM" id="Phobius"/>
    </source>
</evidence>
<comment type="similarity">
    <text evidence="2">Belongs to the sodium:solute symporter (SSF) (TC 2.A.21) family.</text>
</comment>
<dbReference type="FunFam" id="3.50.50.60:FF:000099">
    <property type="entry name" value="Flavin-containing monooxygenase"/>
    <property type="match status" value="1"/>
</dbReference>
<gene>
    <name evidence="16" type="ORF">CCACVL1_02858</name>
</gene>
<feature type="transmembrane region" description="Helical" evidence="15">
    <location>
        <begin position="222"/>
        <end position="244"/>
    </location>
</feature>
<feature type="transmembrane region" description="Helical" evidence="15">
    <location>
        <begin position="337"/>
        <end position="361"/>
    </location>
</feature>
<comment type="similarity">
    <text evidence="3 14">Belongs to the FMO family.</text>
</comment>
<evidence type="ECO:0000256" key="13">
    <source>
        <dbReference type="ARBA" id="ARBA00059650"/>
    </source>
</evidence>
<dbReference type="GO" id="GO:0015204">
    <property type="term" value="F:urea transmembrane transporter activity"/>
    <property type="evidence" value="ECO:0007669"/>
    <property type="project" value="InterPro"/>
</dbReference>
<dbReference type="Gramene" id="OMP02243">
    <property type="protein sequence ID" value="OMP02243"/>
    <property type="gene ID" value="CCACVL1_02858"/>
</dbReference>
<dbReference type="InterPro" id="IPR031155">
    <property type="entry name" value="DUR"/>
</dbReference>
<dbReference type="InterPro" id="IPR001734">
    <property type="entry name" value="Na/solute_symporter"/>
</dbReference>
<dbReference type="Gene3D" id="3.50.50.60">
    <property type="entry name" value="FAD/NAD(P)-binding domain"/>
    <property type="match status" value="2"/>
</dbReference>
<evidence type="ECO:0000256" key="2">
    <source>
        <dbReference type="ARBA" id="ARBA00006434"/>
    </source>
</evidence>
<proteinExistence type="inferred from homology"/>
<dbReference type="InterPro" id="IPR038377">
    <property type="entry name" value="Na/Glc_symporter_sf"/>
</dbReference>
<protein>
    <recommendedName>
        <fullName evidence="14">Flavin-containing monooxygenase</fullName>
        <ecNumber evidence="14">1.-.-.-</ecNumber>
    </recommendedName>
</protein>
<evidence type="ECO:0000313" key="17">
    <source>
        <dbReference type="Proteomes" id="UP000188268"/>
    </source>
</evidence>
<dbReference type="STRING" id="210143.A0A1R3K567"/>
<dbReference type="PANTHER" id="PTHR46154:SF4">
    <property type="entry name" value="UREA ACTIVE TRANSPORTER"/>
    <property type="match status" value="1"/>
</dbReference>
<keyword evidence="12 15" id="KW-0472">Membrane</keyword>
<feature type="transmembrane region" description="Helical" evidence="15">
    <location>
        <begin position="533"/>
        <end position="554"/>
    </location>
</feature>
<dbReference type="NCBIfam" id="TIGR00813">
    <property type="entry name" value="sss"/>
    <property type="match status" value="1"/>
</dbReference>
<organism evidence="16 17">
    <name type="scientific">Corchorus capsularis</name>
    <name type="common">Jute</name>
    <dbReference type="NCBI Taxonomy" id="210143"/>
    <lineage>
        <taxon>Eukaryota</taxon>
        <taxon>Viridiplantae</taxon>
        <taxon>Streptophyta</taxon>
        <taxon>Embryophyta</taxon>
        <taxon>Tracheophyta</taxon>
        <taxon>Spermatophyta</taxon>
        <taxon>Magnoliopsida</taxon>
        <taxon>eudicotyledons</taxon>
        <taxon>Gunneridae</taxon>
        <taxon>Pentapetalae</taxon>
        <taxon>rosids</taxon>
        <taxon>malvids</taxon>
        <taxon>Malvales</taxon>
        <taxon>Malvaceae</taxon>
        <taxon>Grewioideae</taxon>
        <taxon>Apeibeae</taxon>
        <taxon>Corchorus</taxon>
    </lineage>
</organism>
<dbReference type="EC" id="1.-.-.-" evidence="14"/>
<dbReference type="PROSITE" id="PS50283">
    <property type="entry name" value="NA_SOLUT_SYMP_3"/>
    <property type="match status" value="1"/>
</dbReference>
<sequence length="1082" mass="119004">MSSGSGCPPFDFSAKYYHVGEGALGCVRQSSFFEGKAVLNQGLGYALILGFGAFFAIVTSLLVWLEKRYVGSNHTSEWFNTAGRNVKTGLIASVIVSQWTWAATILQSSNVAWQYGISGPFWYASGATIQVLLFGVMAIEIKRKAPYAHTVCEIVKARWGNGAHIVFLVFCLVTNIIVTAMLLLGGSAVVNALTGVNIYAASFLIPLGVIIYTLAGGLKATFLASYIHSVFVHVALVIFVYLVYTASDELGSPSIVYNRLREISSKSRICHEPVSHNGQSCGPISGNHKGSYLTMLSSGGLVFGIINIVGNFGTVFVDNGYWVSAIAARPSSTHKGYLLGGLVWFAVPFALATSLGLGAVALDLPLTEDEASHGLVPPATAMALMGKGGSLLLLMMLFMAVTSAGSSELIAVSSLCTYDIYRTYINPHASGKEILRVSRAVVLGFGCFMGLFALVLNKAGVSLGWMYLAMGVLIGSAVLPIAFMLLWKKANAIGAITGSIVGCIFGIITWLSVAKVEYGHINLDTTGKNAPMLAGNLVSILTGGAIHAVCSLLWPQNYNWDTTRQITMVEKEKSDLPAEEFKEEKLRKAKSWILKWGFGFTLVIIVLWPLLTLPAASQSPISRHVAVVGAGAAGLVAARELRREGHSVVVFERWNEVGGTWVYTPKVEPDPSGVDPNRPIIHTSLYSSLRTNLPREVMGYRDFPFVTRPGENRDPRRFPGHREVLLYLKDFAREFGIEELVRFETEVVKIGILENGKWEVRSKKTTSVDNENNDTCNGDDEFVNTRSEVEIYDAVVVCNGHYTEPRIADDIPGINLWPGKQIHSHSYRIPEPFTDQVVIIIGSSASAADICRDIAGVAKEVHVASRSVADETYTKQPGYDNLWLHSMIDSAHEDGTVVFRNGKVVLADVILHCTGYKYHFPFLETKGIVTLDDNRLGPLYKHIFPPALAPWLSFIGIPLKVIPFPFFELQSKWVAGILSGRITLPSQEEMMDDIMAFYSSLEAVGIPKRYTHLMGDSLFEYINWLATQCGCEEFEEWRKQMFYATVQNMIPRPETYRDEWEDRDLVLEAHEDFVKYTSKQKS</sequence>
<comment type="caution">
    <text evidence="16">The sequence shown here is derived from an EMBL/GenBank/DDBJ whole genome shotgun (WGS) entry which is preliminary data.</text>
</comment>
<feature type="transmembrane region" description="Helical" evidence="15">
    <location>
        <begin position="162"/>
        <end position="184"/>
    </location>
</feature>
<dbReference type="Proteomes" id="UP000188268">
    <property type="component" value="Unassembled WGS sequence"/>
</dbReference>
<dbReference type="AlphaFoldDB" id="A0A1R3K567"/>
<keyword evidence="5 14" id="KW-0285">Flavoprotein</keyword>
<dbReference type="GO" id="GO:0050660">
    <property type="term" value="F:flavin adenine dinucleotide binding"/>
    <property type="evidence" value="ECO:0007669"/>
    <property type="project" value="InterPro"/>
</dbReference>
<comment type="cofactor">
    <cofactor evidence="14">
        <name>FAD</name>
        <dbReference type="ChEBI" id="CHEBI:57692"/>
    </cofactor>
</comment>
<keyword evidence="6 15" id="KW-0812">Transmembrane</keyword>
<dbReference type="GO" id="GO:0005886">
    <property type="term" value="C:plasma membrane"/>
    <property type="evidence" value="ECO:0007669"/>
    <property type="project" value="TreeGrafter"/>
</dbReference>
<dbReference type="GO" id="GO:0004499">
    <property type="term" value="F:N,N-dimethylaniline monooxygenase activity"/>
    <property type="evidence" value="ECO:0007669"/>
    <property type="project" value="InterPro"/>
</dbReference>
<feature type="transmembrane region" description="Helical" evidence="15">
    <location>
        <begin position="493"/>
        <end position="513"/>
    </location>
</feature>
<feature type="transmembrane region" description="Helical" evidence="15">
    <location>
        <begin position="440"/>
        <end position="459"/>
    </location>
</feature>
<feature type="transmembrane region" description="Helical" evidence="15">
    <location>
        <begin position="592"/>
        <end position="611"/>
    </location>
</feature>
<feature type="transmembrane region" description="Helical" evidence="15">
    <location>
        <begin position="86"/>
        <end position="106"/>
    </location>
</feature>
<feature type="transmembrane region" description="Helical" evidence="15">
    <location>
        <begin position="121"/>
        <end position="141"/>
    </location>
</feature>
<dbReference type="FunFam" id="1.20.1730.10:FF:000006">
    <property type="entry name" value="Urea active transporter"/>
    <property type="match status" value="1"/>
</dbReference>
<keyword evidence="9 15" id="KW-1133">Transmembrane helix</keyword>
<evidence type="ECO:0000313" key="16">
    <source>
        <dbReference type="EMBL" id="OMP02243.1"/>
    </source>
</evidence>
<dbReference type="Gene3D" id="1.20.1730.10">
    <property type="entry name" value="Sodium/glucose cotransporter"/>
    <property type="match status" value="1"/>
</dbReference>
<evidence type="ECO:0000256" key="8">
    <source>
        <dbReference type="ARBA" id="ARBA00022857"/>
    </source>
</evidence>
<feature type="transmembrane region" description="Helical" evidence="15">
    <location>
        <begin position="43"/>
        <end position="65"/>
    </location>
</feature>
<comment type="subcellular location">
    <subcellularLocation>
        <location evidence="1">Membrane</location>
        <topology evidence="1">Multi-pass membrane protein</topology>
    </subcellularLocation>
</comment>
<reference evidence="16 17" key="1">
    <citation type="submission" date="2013-09" db="EMBL/GenBank/DDBJ databases">
        <title>Corchorus capsularis genome sequencing.</title>
        <authorList>
            <person name="Alam M."/>
            <person name="Haque M.S."/>
            <person name="Islam M.S."/>
            <person name="Emdad E.M."/>
            <person name="Islam M.M."/>
            <person name="Ahmed B."/>
            <person name="Halim A."/>
            <person name="Hossen Q.M.M."/>
            <person name="Hossain M.Z."/>
            <person name="Ahmed R."/>
            <person name="Khan M.M."/>
            <person name="Islam R."/>
            <person name="Rashid M.M."/>
            <person name="Khan S.A."/>
            <person name="Rahman M.S."/>
            <person name="Alam M."/>
        </authorList>
    </citation>
    <scope>NUCLEOTIDE SEQUENCE [LARGE SCALE GENOMIC DNA]</scope>
    <source>
        <strain evidence="17">cv. CVL-1</strain>
        <tissue evidence="16">Whole seedling</tissue>
    </source>
</reference>
<feature type="transmembrane region" description="Helical" evidence="15">
    <location>
        <begin position="465"/>
        <end position="486"/>
    </location>
</feature>
<keyword evidence="8" id="KW-0521">NADP</keyword>
<evidence type="ECO:0000256" key="11">
    <source>
        <dbReference type="ARBA" id="ARBA00023033"/>
    </source>
</evidence>
<dbReference type="CDD" id="cd11476">
    <property type="entry name" value="SLC5sbd_DUR3"/>
    <property type="match status" value="1"/>
</dbReference>
<dbReference type="EMBL" id="AWWV01006273">
    <property type="protein sequence ID" value="OMP02243.1"/>
    <property type="molecule type" value="Genomic_DNA"/>
</dbReference>
<accession>A0A1R3K567</accession>
<dbReference type="PRINTS" id="PR00370">
    <property type="entry name" value="FMOXYGENASE"/>
</dbReference>
<evidence type="ECO:0000256" key="7">
    <source>
        <dbReference type="ARBA" id="ARBA00022827"/>
    </source>
</evidence>
<dbReference type="PANTHER" id="PTHR46154">
    <property type="match status" value="1"/>
</dbReference>
<dbReference type="InterPro" id="IPR036188">
    <property type="entry name" value="FAD/NAD-bd_sf"/>
</dbReference>
<evidence type="ECO:0000256" key="10">
    <source>
        <dbReference type="ARBA" id="ARBA00023002"/>
    </source>
</evidence>
<keyword evidence="4" id="KW-0813">Transport</keyword>
<feature type="transmembrane region" description="Helical" evidence="15">
    <location>
        <begin position="292"/>
        <end position="317"/>
    </location>
</feature>
<evidence type="ECO:0000256" key="1">
    <source>
        <dbReference type="ARBA" id="ARBA00004141"/>
    </source>
</evidence>
<keyword evidence="11 14" id="KW-0503">Monooxygenase</keyword>
<dbReference type="GO" id="GO:0050661">
    <property type="term" value="F:NADP binding"/>
    <property type="evidence" value="ECO:0007669"/>
    <property type="project" value="InterPro"/>
</dbReference>
<evidence type="ECO:0000256" key="9">
    <source>
        <dbReference type="ARBA" id="ARBA00022989"/>
    </source>
</evidence>
<name>A0A1R3K567_COCAP</name>
<dbReference type="OrthoDB" id="6132759at2759"/>
<feature type="transmembrane region" description="Helical" evidence="15">
    <location>
        <begin position="196"/>
        <end position="215"/>
    </location>
</feature>
<keyword evidence="7 14" id="KW-0274">FAD</keyword>
<dbReference type="Pfam" id="PF00743">
    <property type="entry name" value="FMO-like"/>
    <property type="match status" value="2"/>
</dbReference>
<evidence type="ECO:0000256" key="14">
    <source>
        <dbReference type="RuleBase" id="RU361177"/>
    </source>
</evidence>
<evidence type="ECO:0000256" key="4">
    <source>
        <dbReference type="ARBA" id="ARBA00022448"/>
    </source>
</evidence>
<dbReference type="SUPFAM" id="SSF51905">
    <property type="entry name" value="FAD/NAD(P)-binding domain"/>
    <property type="match status" value="2"/>
</dbReference>
<evidence type="ECO:0000256" key="6">
    <source>
        <dbReference type="ARBA" id="ARBA00022692"/>
    </source>
</evidence>
<dbReference type="InterPro" id="IPR020946">
    <property type="entry name" value="Flavin_mOase-like"/>
</dbReference>
<comment type="function">
    <text evidence="13">High-affinity urea-proton symporter involved in the active transport of urea across the plasma membrane into root cells. May play an important role in urea uptake by plant cells at low external urea concentrations.</text>
</comment>
<evidence type="ECO:0000256" key="3">
    <source>
        <dbReference type="ARBA" id="ARBA00009183"/>
    </source>
</evidence>
<dbReference type="InterPro" id="IPR000960">
    <property type="entry name" value="Flavin_mOase"/>
</dbReference>
<evidence type="ECO:0000256" key="5">
    <source>
        <dbReference type="ARBA" id="ARBA00022630"/>
    </source>
</evidence>
<evidence type="ECO:0000256" key="12">
    <source>
        <dbReference type="ARBA" id="ARBA00023136"/>
    </source>
</evidence>
<keyword evidence="17" id="KW-1185">Reference proteome</keyword>
<keyword evidence="10 14" id="KW-0560">Oxidoreductase</keyword>
<dbReference type="Pfam" id="PF00474">
    <property type="entry name" value="SSF"/>
    <property type="match status" value="1"/>
</dbReference>